<dbReference type="InterPro" id="IPR014720">
    <property type="entry name" value="dsRBD_dom"/>
</dbReference>
<dbReference type="AlphaFoldDB" id="A0A371DGL7"/>
<dbReference type="Proteomes" id="UP000256964">
    <property type="component" value="Unassembled WGS sequence"/>
</dbReference>
<dbReference type="GO" id="GO:0003723">
    <property type="term" value="F:RNA binding"/>
    <property type="evidence" value="ECO:0007669"/>
    <property type="project" value="UniProtKB-UniRule"/>
</dbReference>
<reference evidence="3 4" key="1">
    <citation type="journal article" date="2018" name="Biotechnol. Biofuels">
        <title>Integrative visual omics of the white-rot fungus Polyporus brumalis exposes the biotechnological potential of its oxidative enzymes for delignifying raw plant biomass.</title>
        <authorList>
            <person name="Miyauchi S."/>
            <person name="Rancon A."/>
            <person name="Drula E."/>
            <person name="Hage H."/>
            <person name="Chaduli D."/>
            <person name="Favel A."/>
            <person name="Grisel S."/>
            <person name="Henrissat B."/>
            <person name="Herpoel-Gimbert I."/>
            <person name="Ruiz-Duenas F.J."/>
            <person name="Chevret D."/>
            <person name="Hainaut M."/>
            <person name="Lin J."/>
            <person name="Wang M."/>
            <person name="Pangilinan J."/>
            <person name="Lipzen A."/>
            <person name="Lesage-Meessen L."/>
            <person name="Navarro D."/>
            <person name="Riley R."/>
            <person name="Grigoriev I.V."/>
            <person name="Zhou S."/>
            <person name="Raouche S."/>
            <person name="Rosso M.N."/>
        </authorList>
    </citation>
    <scope>NUCLEOTIDE SEQUENCE [LARGE SCALE GENOMIC DNA]</scope>
    <source>
        <strain evidence="3 4">BRFM 1820</strain>
    </source>
</reference>
<gene>
    <name evidence="3" type="ORF">OH76DRAFT_1346597</name>
</gene>
<sequence>LQKRGKASSLSWEDKVIGPRHAPEYTSAVKIDGETIATAFAPQKSSSRDMAAKAALVVLFEREMVSESLVPESDDVVVGK</sequence>
<dbReference type="PROSITE" id="PS50137">
    <property type="entry name" value="DS_RBD"/>
    <property type="match status" value="1"/>
</dbReference>
<name>A0A371DGL7_9APHY</name>
<keyword evidence="4" id="KW-1185">Reference proteome</keyword>
<dbReference type="OrthoDB" id="3246846at2759"/>
<feature type="non-terminal residue" evidence="3">
    <location>
        <position position="80"/>
    </location>
</feature>
<dbReference type="SUPFAM" id="SSF54768">
    <property type="entry name" value="dsRNA-binding domain-like"/>
    <property type="match status" value="1"/>
</dbReference>
<protein>
    <recommendedName>
        <fullName evidence="2">DRBM domain-containing protein</fullName>
    </recommendedName>
</protein>
<feature type="domain" description="DRBM" evidence="2">
    <location>
        <begin position="1"/>
        <end position="61"/>
    </location>
</feature>
<evidence type="ECO:0000313" key="4">
    <source>
        <dbReference type="Proteomes" id="UP000256964"/>
    </source>
</evidence>
<evidence type="ECO:0000313" key="3">
    <source>
        <dbReference type="EMBL" id="RDX51662.1"/>
    </source>
</evidence>
<organism evidence="3 4">
    <name type="scientific">Lentinus brumalis</name>
    <dbReference type="NCBI Taxonomy" id="2498619"/>
    <lineage>
        <taxon>Eukaryota</taxon>
        <taxon>Fungi</taxon>
        <taxon>Dikarya</taxon>
        <taxon>Basidiomycota</taxon>
        <taxon>Agaricomycotina</taxon>
        <taxon>Agaricomycetes</taxon>
        <taxon>Polyporales</taxon>
        <taxon>Polyporaceae</taxon>
        <taxon>Lentinus</taxon>
    </lineage>
</organism>
<accession>A0A371DGL7</accession>
<evidence type="ECO:0000259" key="2">
    <source>
        <dbReference type="PROSITE" id="PS50137"/>
    </source>
</evidence>
<dbReference type="Gene3D" id="3.30.160.20">
    <property type="match status" value="1"/>
</dbReference>
<proteinExistence type="predicted"/>
<keyword evidence="1" id="KW-0694">RNA-binding</keyword>
<evidence type="ECO:0000256" key="1">
    <source>
        <dbReference type="PROSITE-ProRule" id="PRU00266"/>
    </source>
</evidence>
<dbReference type="EMBL" id="KZ857393">
    <property type="protein sequence ID" value="RDX51662.1"/>
    <property type="molecule type" value="Genomic_DNA"/>
</dbReference>